<evidence type="ECO:0000256" key="5">
    <source>
        <dbReference type="RuleBase" id="RU003690"/>
    </source>
</evidence>
<comment type="caution">
    <text evidence="7">The sequence shown here is derived from an EMBL/GenBank/DDBJ whole genome shotgun (WGS) entry which is preliminary data.</text>
</comment>
<dbReference type="PROSITE" id="PS00653">
    <property type="entry name" value="GLYCOSYL_HYDROL_F1_2"/>
    <property type="match status" value="1"/>
</dbReference>
<feature type="active site" description="Nucleophile" evidence="4">
    <location>
        <position position="388"/>
    </location>
</feature>
<gene>
    <name evidence="7" type="ORF">EM808_21180</name>
</gene>
<protein>
    <submittedName>
        <fullName evidence="7">Glycoside hydrolase family 1 protein</fullName>
    </submittedName>
</protein>
<dbReference type="PROSITE" id="PS00572">
    <property type="entry name" value="GLYCOSYL_HYDROL_F1_1"/>
    <property type="match status" value="1"/>
</dbReference>
<dbReference type="PRINTS" id="PR00131">
    <property type="entry name" value="GLHYDRLASE1"/>
</dbReference>
<dbReference type="GO" id="GO:0005829">
    <property type="term" value="C:cytosol"/>
    <property type="evidence" value="ECO:0007669"/>
    <property type="project" value="TreeGrafter"/>
</dbReference>
<dbReference type="SUPFAM" id="SSF51445">
    <property type="entry name" value="(Trans)glycosidases"/>
    <property type="match status" value="1"/>
</dbReference>
<dbReference type="PANTHER" id="PTHR10353">
    <property type="entry name" value="GLYCOSYL HYDROLASE"/>
    <property type="match status" value="1"/>
</dbReference>
<dbReference type="AlphaFoldDB" id="A0A437K6G9"/>
<organism evidence="7 8">
    <name type="scientific">Niallia taxi</name>
    <dbReference type="NCBI Taxonomy" id="2499688"/>
    <lineage>
        <taxon>Bacteria</taxon>
        <taxon>Bacillati</taxon>
        <taxon>Bacillota</taxon>
        <taxon>Bacilli</taxon>
        <taxon>Bacillales</taxon>
        <taxon>Bacillaceae</taxon>
        <taxon>Niallia</taxon>
    </lineage>
</organism>
<sequence length="488" mass="56613">MAEKSYFPKGFLWGGAIAANQAEGAWDKDGKGMSVADVAMYKPNIDKSDYVSQWHVSPEQIEEAMQTDDTVYYPKRRGIDFYHRYEEDLALMEEMGMKVLRVSIAWTRLFPTGTEEEPIQAGIDYYVRLFKEMRKRKIEPLVTLSHYEMPLYLVNHYDGWVSREVVDMFVTYSKVCFEHFGEYVKYWLTFNEIDSVFRHPFTTVGVVEEKYASKKEAEAAIYQALHHQFVASSLATKYAHEMIENAQVGCMLTKTLAYPLTSNPEDVLLAQRHNRDNSFYADVQVFGEYPLFMKRYLAENDIIIDKLAGDDEILKQHTVDFVSFSYYMSMIKSVNEDKMEKVGGNLITSVKNPYLDISDWGWQVDPVGLRISLIDLYDRYHLPLFVVENGIGSIDELVDGKVHDEYRIDYFRKHFEQMNLACKEGVEMFGYTSWGCIDIVSASTSQMSKRYGFIYVDADDLGNGSYDRIKKDSFYWYKKVIETNGAQL</sequence>
<dbReference type="RefSeq" id="WP_127740517.1">
    <property type="nucleotide sequence ID" value="NZ_RZTZ01000011.1"/>
</dbReference>
<keyword evidence="8" id="KW-1185">Reference proteome</keyword>
<name>A0A437K6G9_9BACI</name>
<comment type="similarity">
    <text evidence="1 5">Belongs to the glycosyl hydrolase 1 family.</text>
</comment>
<evidence type="ECO:0000256" key="2">
    <source>
        <dbReference type="ARBA" id="ARBA00022801"/>
    </source>
</evidence>
<dbReference type="Proteomes" id="UP000288024">
    <property type="component" value="Unassembled WGS sequence"/>
</dbReference>
<evidence type="ECO:0000256" key="3">
    <source>
        <dbReference type="ARBA" id="ARBA00023295"/>
    </source>
</evidence>
<evidence type="ECO:0000256" key="1">
    <source>
        <dbReference type="ARBA" id="ARBA00010838"/>
    </source>
</evidence>
<reference evidence="7 8" key="1">
    <citation type="submission" date="2019-01" db="EMBL/GenBank/DDBJ databases">
        <title>Bacillus sp. M5HDSG1-1, whole genome shotgun sequence.</title>
        <authorList>
            <person name="Tuo L."/>
        </authorList>
    </citation>
    <scope>NUCLEOTIDE SEQUENCE [LARGE SCALE GENOMIC DNA]</scope>
    <source>
        <strain evidence="7 8">M5HDSG1-1</strain>
    </source>
</reference>
<dbReference type="EMBL" id="RZTZ01000011">
    <property type="protein sequence ID" value="RVT58871.1"/>
    <property type="molecule type" value="Genomic_DNA"/>
</dbReference>
<dbReference type="Pfam" id="PF00232">
    <property type="entry name" value="Glyco_hydro_1"/>
    <property type="match status" value="1"/>
</dbReference>
<keyword evidence="3 6" id="KW-0326">Glycosidase</keyword>
<proteinExistence type="inferred from homology"/>
<dbReference type="FunFam" id="3.20.20.80:FF:000004">
    <property type="entry name" value="Beta-glucosidase 6-phospho-beta-glucosidase"/>
    <property type="match status" value="1"/>
</dbReference>
<dbReference type="GO" id="GO:0016052">
    <property type="term" value="P:carbohydrate catabolic process"/>
    <property type="evidence" value="ECO:0007669"/>
    <property type="project" value="TreeGrafter"/>
</dbReference>
<dbReference type="InterPro" id="IPR033132">
    <property type="entry name" value="GH_1_N_CS"/>
</dbReference>
<dbReference type="InterPro" id="IPR018120">
    <property type="entry name" value="Glyco_hydro_1_AS"/>
</dbReference>
<evidence type="ECO:0000313" key="7">
    <source>
        <dbReference type="EMBL" id="RVT58871.1"/>
    </source>
</evidence>
<accession>A0A437K6G9</accession>
<evidence type="ECO:0000256" key="6">
    <source>
        <dbReference type="RuleBase" id="RU004468"/>
    </source>
</evidence>
<evidence type="ECO:0000256" key="4">
    <source>
        <dbReference type="PROSITE-ProRule" id="PRU10055"/>
    </source>
</evidence>
<dbReference type="GO" id="GO:0008422">
    <property type="term" value="F:beta-glucosidase activity"/>
    <property type="evidence" value="ECO:0007669"/>
    <property type="project" value="TreeGrafter"/>
</dbReference>
<dbReference type="InterPro" id="IPR001360">
    <property type="entry name" value="Glyco_hydro_1"/>
</dbReference>
<dbReference type="PANTHER" id="PTHR10353:SF122">
    <property type="entry name" value="6-PHOSPHO-BETA-GLUCOSIDASE ASCB-RELATED"/>
    <property type="match status" value="1"/>
</dbReference>
<dbReference type="InterPro" id="IPR017853">
    <property type="entry name" value="GH"/>
</dbReference>
<evidence type="ECO:0000313" key="8">
    <source>
        <dbReference type="Proteomes" id="UP000288024"/>
    </source>
</evidence>
<keyword evidence="2 6" id="KW-0378">Hydrolase</keyword>
<dbReference type="Gene3D" id="3.20.20.80">
    <property type="entry name" value="Glycosidases"/>
    <property type="match status" value="1"/>
</dbReference>